<dbReference type="UniPathway" id="UPA00050">
    <property type="reaction ID" value="UER00064"/>
</dbReference>
<proteinExistence type="inferred from homology"/>
<keyword evidence="4 7" id="KW-0547">Nucleotide-binding</keyword>
<evidence type="ECO:0000313" key="12">
    <source>
        <dbReference type="EMBL" id="GBD07786.1"/>
    </source>
</evidence>
<keyword evidence="9" id="KW-0472">Membrane</keyword>
<dbReference type="EC" id="2.7.1.39" evidence="7 8"/>
<keyword evidence="6 7" id="KW-0067">ATP-binding</keyword>
<dbReference type="GO" id="GO:0004413">
    <property type="term" value="F:homoserine kinase activity"/>
    <property type="evidence" value="ECO:0007669"/>
    <property type="project" value="UniProtKB-UniRule"/>
</dbReference>
<dbReference type="Gene3D" id="3.30.70.890">
    <property type="entry name" value="GHMP kinase, C-terminal domain"/>
    <property type="match status" value="1"/>
</dbReference>
<evidence type="ECO:0000313" key="13">
    <source>
        <dbReference type="Proteomes" id="UP000236642"/>
    </source>
</evidence>
<dbReference type="GO" id="GO:0009088">
    <property type="term" value="P:threonine biosynthetic process"/>
    <property type="evidence" value="ECO:0007669"/>
    <property type="project" value="UniProtKB-UniRule"/>
</dbReference>
<dbReference type="HAMAP" id="MF_00384">
    <property type="entry name" value="Homoser_kinase"/>
    <property type="match status" value="1"/>
</dbReference>
<keyword evidence="5 7" id="KW-0418">Kinase</keyword>
<feature type="transmembrane region" description="Helical" evidence="9">
    <location>
        <begin position="90"/>
        <end position="112"/>
    </location>
</feature>
<organism evidence="12 13">
    <name type="scientific">Candidatus Thermoflexus japonica</name>
    <dbReference type="NCBI Taxonomy" id="2035417"/>
    <lineage>
        <taxon>Bacteria</taxon>
        <taxon>Bacillati</taxon>
        <taxon>Chloroflexota</taxon>
        <taxon>Thermoflexia</taxon>
        <taxon>Thermoflexales</taxon>
        <taxon>Thermoflexaceae</taxon>
        <taxon>Thermoflexus</taxon>
    </lineage>
</organism>
<dbReference type="InterPro" id="IPR014721">
    <property type="entry name" value="Ribsml_uS5_D2-typ_fold_subgr"/>
</dbReference>
<dbReference type="NCBIfam" id="NF002288">
    <property type="entry name" value="PRK01212.1-4"/>
    <property type="match status" value="1"/>
</dbReference>
<accession>A0A2H5Y2Y2</accession>
<evidence type="ECO:0000256" key="3">
    <source>
        <dbReference type="ARBA" id="ARBA00022697"/>
    </source>
</evidence>
<dbReference type="Proteomes" id="UP000236642">
    <property type="component" value="Unassembled WGS sequence"/>
</dbReference>
<dbReference type="PRINTS" id="PR00958">
    <property type="entry name" value="HOMSERKINASE"/>
</dbReference>
<gene>
    <name evidence="12" type="primary">thrB_1</name>
    <name evidence="7" type="synonym">thrB</name>
    <name evidence="12" type="ORF">HRbin22_00012</name>
</gene>
<dbReference type="PIRSF" id="PIRSF000676">
    <property type="entry name" value="Homoser_kin"/>
    <property type="match status" value="1"/>
</dbReference>
<reference evidence="13" key="1">
    <citation type="submission" date="2017-09" db="EMBL/GenBank/DDBJ databases">
        <title>Metaegenomics of thermophilic ammonia-oxidizing enrichment culture.</title>
        <authorList>
            <person name="Kato S."/>
            <person name="Suzuki K."/>
        </authorList>
    </citation>
    <scope>NUCLEOTIDE SEQUENCE [LARGE SCALE GENOMIC DNA]</scope>
</reference>
<evidence type="ECO:0000256" key="8">
    <source>
        <dbReference type="NCBIfam" id="TIGR00191"/>
    </source>
</evidence>
<comment type="function">
    <text evidence="7">Catalyzes the ATP-dependent phosphorylation of L-homoserine to L-homoserine phosphate.</text>
</comment>
<dbReference type="SUPFAM" id="SSF54211">
    <property type="entry name" value="Ribosomal protein S5 domain 2-like"/>
    <property type="match status" value="1"/>
</dbReference>
<dbReference type="GO" id="GO:0005524">
    <property type="term" value="F:ATP binding"/>
    <property type="evidence" value="ECO:0007669"/>
    <property type="project" value="UniProtKB-UniRule"/>
</dbReference>
<dbReference type="PANTHER" id="PTHR20861:SF1">
    <property type="entry name" value="HOMOSERINE KINASE"/>
    <property type="match status" value="1"/>
</dbReference>
<comment type="subcellular location">
    <subcellularLocation>
        <location evidence="7">Cytoplasm</location>
    </subcellularLocation>
</comment>
<evidence type="ECO:0000256" key="5">
    <source>
        <dbReference type="ARBA" id="ARBA00022777"/>
    </source>
</evidence>
<feature type="binding site" evidence="7">
    <location>
        <begin position="89"/>
        <end position="99"/>
    </location>
    <ligand>
        <name>ATP</name>
        <dbReference type="ChEBI" id="CHEBI:30616"/>
    </ligand>
</feature>
<dbReference type="EMBL" id="BEHY01000001">
    <property type="protein sequence ID" value="GBD07786.1"/>
    <property type="molecule type" value="Genomic_DNA"/>
</dbReference>
<evidence type="ECO:0000259" key="11">
    <source>
        <dbReference type="Pfam" id="PF08544"/>
    </source>
</evidence>
<dbReference type="AlphaFoldDB" id="A0A2H5Y2Y2"/>
<dbReference type="InterPro" id="IPR036554">
    <property type="entry name" value="GHMP_kinase_C_sf"/>
</dbReference>
<dbReference type="Pfam" id="PF00288">
    <property type="entry name" value="GHMP_kinases_N"/>
    <property type="match status" value="1"/>
</dbReference>
<dbReference type="PANTHER" id="PTHR20861">
    <property type="entry name" value="HOMOSERINE/4-DIPHOSPHOCYTIDYL-2-C-METHYL-D-ERYTHRITOL KINASE"/>
    <property type="match status" value="1"/>
</dbReference>
<feature type="domain" description="GHMP kinase C-terminal" evidence="11">
    <location>
        <begin position="203"/>
        <end position="277"/>
    </location>
</feature>
<comment type="similarity">
    <text evidence="7">Belongs to the GHMP kinase family. Homoserine kinase subfamily.</text>
</comment>
<dbReference type="InterPro" id="IPR006204">
    <property type="entry name" value="GHMP_kinase_N_dom"/>
</dbReference>
<dbReference type="GO" id="GO:0005737">
    <property type="term" value="C:cytoplasm"/>
    <property type="evidence" value="ECO:0007669"/>
    <property type="project" value="UniProtKB-SubCell"/>
</dbReference>
<keyword evidence="2 7" id="KW-0808">Transferase</keyword>
<evidence type="ECO:0000256" key="1">
    <source>
        <dbReference type="ARBA" id="ARBA00022605"/>
    </source>
</evidence>
<evidence type="ECO:0000256" key="7">
    <source>
        <dbReference type="HAMAP-Rule" id="MF_00384"/>
    </source>
</evidence>
<sequence>MGPMRIRVRVPATTANLGPGFDGMGLALGLYNEIEAEPASALEVMIEGEGADLLPRDATNRVVRAAAALFERMGSALPPMRLRCHNRIPLMSGLGSSAAAVVGGLALAQAWMGRFDPPEALLEMATMLEGHPDNVAPALLGGLVLVARDEEGLITARVPIPPMRVALALPGVAVSTEMARRLLPSHLTLGDVVYQIGHAALLVHAFREGDWGLLGRAMRDRLHEPYRSQLIPGYERAVAAARAAGAAAVCISGSGPALAAFAPEGHEAIAAAMAAAFEEAGVSARTWVVEVDFEGVRVEIEPEASSIDPRRDPHGDF</sequence>
<dbReference type="Gene3D" id="3.30.230.10">
    <property type="match status" value="1"/>
</dbReference>
<dbReference type="InterPro" id="IPR000870">
    <property type="entry name" value="Homoserine_kinase"/>
</dbReference>
<evidence type="ECO:0000256" key="2">
    <source>
        <dbReference type="ARBA" id="ARBA00022679"/>
    </source>
</evidence>
<keyword evidence="3 7" id="KW-0791">Threonine biosynthesis</keyword>
<evidence type="ECO:0000256" key="4">
    <source>
        <dbReference type="ARBA" id="ARBA00022741"/>
    </source>
</evidence>
<keyword evidence="1 7" id="KW-0028">Amino-acid biosynthesis</keyword>
<keyword evidence="7" id="KW-0963">Cytoplasm</keyword>
<dbReference type="NCBIfam" id="TIGR00191">
    <property type="entry name" value="thrB"/>
    <property type="match status" value="1"/>
</dbReference>
<name>A0A2H5Y2Y2_9CHLR</name>
<evidence type="ECO:0000256" key="6">
    <source>
        <dbReference type="ARBA" id="ARBA00022840"/>
    </source>
</evidence>
<feature type="domain" description="GHMP kinase N-terminal" evidence="10">
    <location>
        <begin position="60"/>
        <end position="142"/>
    </location>
</feature>
<dbReference type="SUPFAM" id="SSF55060">
    <property type="entry name" value="GHMP Kinase, C-terminal domain"/>
    <property type="match status" value="1"/>
</dbReference>
<keyword evidence="9" id="KW-0812">Transmembrane</keyword>
<evidence type="ECO:0000259" key="10">
    <source>
        <dbReference type="Pfam" id="PF00288"/>
    </source>
</evidence>
<comment type="catalytic activity">
    <reaction evidence="7">
        <text>L-homoserine + ATP = O-phospho-L-homoserine + ADP + H(+)</text>
        <dbReference type="Rhea" id="RHEA:13985"/>
        <dbReference type="ChEBI" id="CHEBI:15378"/>
        <dbReference type="ChEBI" id="CHEBI:30616"/>
        <dbReference type="ChEBI" id="CHEBI:57476"/>
        <dbReference type="ChEBI" id="CHEBI:57590"/>
        <dbReference type="ChEBI" id="CHEBI:456216"/>
        <dbReference type="EC" id="2.7.1.39"/>
    </reaction>
</comment>
<keyword evidence="9" id="KW-1133">Transmembrane helix</keyword>
<dbReference type="InterPro" id="IPR020568">
    <property type="entry name" value="Ribosomal_Su5_D2-typ_SF"/>
</dbReference>
<dbReference type="InterPro" id="IPR013750">
    <property type="entry name" value="GHMP_kinase_C_dom"/>
</dbReference>
<evidence type="ECO:0000256" key="9">
    <source>
        <dbReference type="SAM" id="Phobius"/>
    </source>
</evidence>
<dbReference type="Pfam" id="PF08544">
    <property type="entry name" value="GHMP_kinases_C"/>
    <property type="match status" value="1"/>
</dbReference>
<comment type="caution">
    <text evidence="12">The sequence shown here is derived from an EMBL/GenBank/DDBJ whole genome shotgun (WGS) entry which is preliminary data.</text>
</comment>
<comment type="pathway">
    <text evidence="7">Amino-acid biosynthesis; L-threonine biosynthesis; L-threonine from L-aspartate: step 4/5.</text>
</comment>
<protein>
    <recommendedName>
        <fullName evidence="7 8">Homoserine kinase</fullName>
        <shortName evidence="7">HK</shortName>
        <shortName evidence="7">HSK</shortName>
        <ecNumber evidence="7 8">2.7.1.39</ecNumber>
    </recommendedName>
</protein>